<dbReference type="RefSeq" id="WP_260798588.1">
    <property type="nucleotide sequence ID" value="NZ_JAOCQJ010000001.1"/>
</dbReference>
<reference evidence="1" key="1">
    <citation type="journal article" date="2023" name="Front. Microbiol.">
        <title>Ralstonia chuxiongensis sp. nov., Ralstonia mojiangensis sp. nov., and Ralstonia soli sp. nov., isolated from tobacco fields, are three novel species in the family Burkholderiaceae.</title>
        <authorList>
            <person name="Lu C.H."/>
            <person name="Zhang Y.Y."/>
            <person name="Jiang N."/>
            <person name="Chen W."/>
            <person name="Shao X."/>
            <person name="Zhao Z.M."/>
            <person name="Lu W.L."/>
            <person name="Hu X."/>
            <person name="Xi Y.X."/>
            <person name="Zou S.Y."/>
            <person name="Wei Q.J."/>
            <person name="Lin Z.L."/>
            <person name="Gong L."/>
            <person name="Gai X.T."/>
            <person name="Zhang L.Q."/>
            <person name="Li J.Y."/>
            <person name="Jin Y."/>
            <person name="Xia Z.Y."/>
        </authorList>
    </citation>
    <scope>NUCLEOTIDE SEQUENCE</scope>
    <source>
        <strain evidence="1">22TCCZM01-4</strain>
    </source>
</reference>
<dbReference type="AlphaFoldDB" id="A0AAE3LC95"/>
<proteinExistence type="predicted"/>
<comment type="caution">
    <text evidence="1">The sequence shown here is derived from an EMBL/GenBank/DDBJ whole genome shotgun (WGS) entry which is preliminary data.</text>
</comment>
<organism evidence="1 2">
    <name type="scientific">Ralstonia mojiangensis</name>
    <dbReference type="NCBI Taxonomy" id="2953895"/>
    <lineage>
        <taxon>Bacteria</taxon>
        <taxon>Pseudomonadati</taxon>
        <taxon>Pseudomonadota</taxon>
        <taxon>Betaproteobacteria</taxon>
        <taxon>Burkholderiales</taxon>
        <taxon>Burkholderiaceae</taxon>
        <taxon>Ralstonia</taxon>
    </lineage>
</organism>
<dbReference type="Proteomes" id="UP001164374">
    <property type="component" value="Unassembled WGS sequence"/>
</dbReference>
<evidence type="ECO:0000313" key="1">
    <source>
        <dbReference type="EMBL" id="MCT7315246.1"/>
    </source>
</evidence>
<protein>
    <submittedName>
        <fullName evidence="1">Uncharacterized protein</fullName>
    </submittedName>
</protein>
<evidence type="ECO:0000313" key="2">
    <source>
        <dbReference type="Proteomes" id="UP001164374"/>
    </source>
</evidence>
<reference evidence="1" key="2">
    <citation type="submission" date="2023-02" db="EMBL/GenBank/DDBJ databases">
        <authorList>
            <person name="Lu C.-H."/>
        </authorList>
    </citation>
    <scope>NUCLEOTIDE SEQUENCE</scope>
    <source>
        <strain evidence="1">22TCCZM01-4</strain>
    </source>
</reference>
<accession>A0AAE3LC95</accession>
<name>A0AAE3LC95_9RALS</name>
<sequence length="235" mass="26554">MSCTALEIRQLLTVAYSQTWDSMESQFVHSFGLELSDSFPAIAQRFVGSPRDAERDLDNLLLELYPTDEDDDTDDCRLDDHFSAESIAPPNGLESAVNRFLGNVLPKSKYNLEILRHFVDGWHCMQTSRDAIDHDEVLDAVGFMSMASWCFGAARATSSCRDATREMASKAGRKRHERSPETKKRIVEMLHKHIDPATPASQAALQLYMKGVPFHIEGIARVIRAERKKKQGLKR</sequence>
<dbReference type="EMBL" id="JAOCQJ010000001">
    <property type="protein sequence ID" value="MCT7315246.1"/>
    <property type="molecule type" value="Genomic_DNA"/>
</dbReference>
<gene>
    <name evidence="1" type="ORF">N5I87_04460</name>
</gene>